<evidence type="ECO:0000313" key="9">
    <source>
        <dbReference type="EMBL" id="AGF78430.1"/>
    </source>
</evidence>
<organism evidence="9 10">
    <name type="scientific">Desulfocapsa sulfexigens (strain DSM 10523 / SB164P1)</name>
    <dbReference type="NCBI Taxonomy" id="1167006"/>
    <lineage>
        <taxon>Bacteria</taxon>
        <taxon>Pseudomonadati</taxon>
        <taxon>Thermodesulfobacteriota</taxon>
        <taxon>Desulfobulbia</taxon>
        <taxon>Desulfobulbales</taxon>
        <taxon>Desulfocapsaceae</taxon>
        <taxon>Desulfocapsa</taxon>
    </lineage>
</organism>
<dbReference type="PANTHER" id="PTHR30572">
    <property type="entry name" value="MEMBRANE COMPONENT OF TRANSPORTER-RELATED"/>
    <property type="match status" value="1"/>
</dbReference>
<dbReference type="OrthoDB" id="9780560at2"/>
<evidence type="ECO:0000256" key="4">
    <source>
        <dbReference type="ARBA" id="ARBA00022989"/>
    </source>
</evidence>
<evidence type="ECO:0000256" key="3">
    <source>
        <dbReference type="ARBA" id="ARBA00022692"/>
    </source>
</evidence>
<reference evidence="10" key="1">
    <citation type="journal article" date="2013" name="Stand. Genomic Sci.">
        <title>Complete genome sequence of Desulfocapsa sulfexigens, a marine deltaproteobacterium specialized in disproportionating inorganic sulfur compounds.</title>
        <authorList>
            <person name="Finster K.W."/>
            <person name="Kjeldsen K.U."/>
            <person name="Kube M."/>
            <person name="Reinhardt R."/>
            <person name="Mussmann M."/>
            <person name="Amann R."/>
            <person name="Schreiber L."/>
        </authorList>
    </citation>
    <scope>NUCLEOTIDE SEQUENCE [LARGE SCALE GENOMIC DNA]</scope>
    <source>
        <strain evidence="10">DSM 10523 / SB164P1</strain>
    </source>
</reference>
<comment type="similarity">
    <text evidence="6">Belongs to the ABC-4 integral membrane protein family.</text>
</comment>
<feature type="domain" description="ABC3 transporter permease C-terminal" evidence="8">
    <location>
        <begin position="89"/>
        <end position="208"/>
    </location>
</feature>
<keyword evidence="9" id="KW-0449">Lipoprotein</keyword>
<name>M1PFI5_DESSD</name>
<evidence type="ECO:0000256" key="5">
    <source>
        <dbReference type="ARBA" id="ARBA00023136"/>
    </source>
</evidence>
<dbReference type="EMBL" id="CP003985">
    <property type="protein sequence ID" value="AGF78430.1"/>
    <property type="molecule type" value="Genomic_DNA"/>
</dbReference>
<dbReference type="GO" id="GO:0022857">
    <property type="term" value="F:transmembrane transporter activity"/>
    <property type="evidence" value="ECO:0007669"/>
    <property type="project" value="TreeGrafter"/>
</dbReference>
<evidence type="ECO:0000313" key="10">
    <source>
        <dbReference type="Proteomes" id="UP000011721"/>
    </source>
</evidence>
<dbReference type="Proteomes" id="UP000011721">
    <property type="component" value="Chromosome"/>
</dbReference>
<dbReference type="Pfam" id="PF02687">
    <property type="entry name" value="FtsX"/>
    <property type="match status" value="1"/>
</dbReference>
<protein>
    <submittedName>
        <fullName evidence="9">ABC-type transport system, involved in lipoprotein release, permease component</fullName>
    </submittedName>
</protein>
<comment type="subcellular location">
    <subcellularLocation>
        <location evidence="1">Cell membrane</location>
        <topology evidence="1">Multi-pass membrane protein</topology>
    </subcellularLocation>
</comment>
<evidence type="ECO:0000256" key="6">
    <source>
        <dbReference type="ARBA" id="ARBA00038076"/>
    </source>
</evidence>
<gene>
    <name evidence="9" type="ordered locus">UWK_01873</name>
</gene>
<dbReference type="HOGENOM" id="CLU_066831_0_0_7"/>
<dbReference type="KEGG" id="dsf:UWK_01873"/>
<keyword evidence="5 7" id="KW-0472">Membrane</keyword>
<feature type="transmembrane region" description="Helical" evidence="7">
    <location>
        <begin position="88"/>
        <end position="107"/>
    </location>
</feature>
<dbReference type="STRING" id="1167006.UWK_01873"/>
<dbReference type="eggNOG" id="COG4591">
    <property type="taxonomic scope" value="Bacteria"/>
</dbReference>
<dbReference type="RefSeq" id="WP_015404121.1">
    <property type="nucleotide sequence ID" value="NC_020304.1"/>
</dbReference>
<evidence type="ECO:0000256" key="1">
    <source>
        <dbReference type="ARBA" id="ARBA00004651"/>
    </source>
</evidence>
<evidence type="ECO:0000256" key="2">
    <source>
        <dbReference type="ARBA" id="ARBA00022475"/>
    </source>
</evidence>
<keyword evidence="10" id="KW-1185">Reference proteome</keyword>
<dbReference type="InterPro" id="IPR003838">
    <property type="entry name" value="ABC3_permease_C"/>
</dbReference>
<sequence>MRHLVVLPWKQSFLMSYKSIRARFFRSLVTTLTLVLAVSFLAFSQITLDIGDGMLASGRPDFQQSLIQSGYDITPGDTSLSASPKQRWIVILSLLVCVVGIINAQLMSVTERFREIGTMKCLGALDRFIVRIFIMEAAIQGLAGSLIGAILGGTIAFLSALLRFGTDIISLSPWQTILSSSALAIITGIGLSLLGVLYPAIIAARMQPVEAMRVEQ</sequence>
<feature type="transmembrane region" description="Helical" evidence="7">
    <location>
        <begin position="181"/>
        <end position="204"/>
    </location>
</feature>
<dbReference type="PANTHER" id="PTHR30572:SF4">
    <property type="entry name" value="ABC TRANSPORTER PERMEASE YTRF"/>
    <property type="match status" value="1"/>
</dbReference>
<feature type="transmembrane region" description="Helical" evidence="7">
    <location>
        <begin position="128"/>
        <end position="161"/>
    </location>
</feature>
<evidence type="ECO:0000259" key="8">
    <source>
        <dbReference type="Pfam" id="PF02687"/>
    </source>
</evidence>
<keyword evidence="2" id="KW-1003">Cell membrane</keyword>
<dbReference type="PATRIC" id="fig|1167006.5.peg.2063"/>
<dbReference type="InterPro" id="IPR050250">
    <property type="entry name" value="Macrolide_Exporter_MacB"/>
</dbReference>
<accession>M1PFI5</accession>
<dbReference type="GO" id="GO:0005886">
    <property type="term" value="C:plasma membrane"/>
    <property type="evidence" value="ECO:0007669"/>
    <property type="project" value="UniProtKB-SubCell"/>
</dbReference>
<proteinExistence type="inferred from homology"/>
<dbReference type="AlphaFoldDB" id="M1PFI5"/>
<keyword evidence="4 7" id="KW-1133">Transmembrane helix</keyword>
<keyword evidence="3 7" id="KW-0812">Transmembrane</keyword>
<evidence type="ECO:0000256" key="7">
    <source>
        <dbReference type="SAM" id="Phobius"/>
    </source>
</evidence>